<comment type="catalytic activity">
    <reaction evidence="12">
        <text>dADP + GTP = dATP + GDP</text>
        <dbReference type="Rhea" id="RHEA:79871"/>
        <dbReference type="ChEBI" id="CHEBI:37565"/>
        <dbReference type="ChEBI" id="CHEBI:57667"/>
        <dbReference type="ChEBI" id="CHEBI:58189"/>
        <dbReference type="ChEBI" id="CHEBI:61404"/>
    </reaction>
</comment>
<dbReference type="PRINTS" id="PR00094">
    <property type="entry name" value="ADENYLTKNASE"/>
</dbReference>
<dbReference type="GO" id="GO:0004550">
    <property type="term" value="F:nucleoside diphosphate kinase activity"/>
    <property type="evidence" value="ECO:0007669"/>
    <property type="project" value="UniProtKB-EC"/>
</dbReference>
<keyword evidence="11" id="KW-0325">Glycoprotein</keyword>
<dbReference type="Pfam" id="PF00406">
    <property type="entry name" value="ADK"/>
    <property type="match status" value="1"/>
</dbReference>
<comment type="catalytic activity">
    <reaction evidence="3 26">
        <text>a ribonucleoside 5'-diphosphate + ATP = a ribonucleoside 5'-triphosphate + ADP</text>
        <dbReference type="Rhea" id="RHEA:18113"/>
        <dbReference type="ChEBI" id="CHEBI:30616"/>
        <dbReference type="ChEBI" id="CHEBI:57930"/>
        <dbReference type="ChEBI" id="CHEBI:61557"/>
        <dbReference type="ChEBI" id="CHEBI:456216"/>
        <dbReference type="EC" id="2.7.4.6"/>
    </reaction>
</comment>
<feature type="binding site" evidence="26">
    <location>
        <begin position="26"/>
        <end position="31"/>
    </location>
    <ligand>
        <name>ATP</name>
        <dbReference type="ChEBI" id="CHEBI:30616"/>
    </ligand>
</feature>
<feature type="binding site" evidence="26">
    <location>
        <position position="52"/>
    </location>
    <ligand>
        <name>AMP</name>
        <dbReference type="ChEBI" id="CHEBI:456215"/>
    </ligand>
</feature>
<evidence type="ECO:0000256" key="13">
    <source>
        <dbReference type="ARBA" id="ARBA00045094"/>
    </source>
</evidence>
<evidence type="ECO:0000256" key="15">
    <source>
        <dbReference type="ARBA" id="ARBA00045110"/>
    </source>
</evidence>
<feature type="region of interest" description="Disordered" evidence="27">
    <location>
        <begin position="868"/>
        <end position="896"/>
    </location>
</feature>
<dbReference type="InterPro" id="IPR000850">
    <property type="entry name" value="Adenylat/UMP-CMP_kin"/>
</dbReference>
<evidence type="ECO:0000256" key="24">
    <source>
        <dbReference type="ARBA" id="ARBA00048824"/>
    </source>
</evidence>
<dbReference type="GO" id="GO:0009142">
    <property type="term" value="P:nucleoside triphosphate biosynthetic process"/>
    <property type="evidence" value="ECO:0007669"/>
    <property type="project" value="InterPro"/>
</dbReference>
<evidence type="ECO:0000313" key="30">
    <source>
        <dbReference type="EMBL" id="KAH0505222.1"/>
    </source>
</evidence>
<comment type="catalytic activity">
    <reaction evidence="23">
        <text>dGDP + ATP = dGTP + ADP</text>
        <dbReference type="Rhea" id="RHEA:27690"/>
        <dbReference type="ChEBI" id="CHEBI:30616"/>
        <dbReference type="ChEBI" id="CHEBI:58595"/>
        <dbReference type="ChEBI" id="CHEBI:61429"/>
        <dbReference type="ChEBI" id="CHEBI:456216"/>
        <dbReference type="EC" id="2.7.4.6"/>
    </reaction>
</comment>
<comment type="catalytic activity">
    <reaction evidence="2 26">
        <text>AMP + ATP = 2 ADP</text>
        <dbReference type="Rhea" id="RHEA:12973"/>
        <dbReference type="ChEBI" id="CHEBI:30616"/>
        <dbReference type="ChEBI" id="CHEBI:456215"/>
        <dbReference type="ChEBI" id="CHEBI:456216"/>
        <dbReference type="EC" id="2.7.4.3"/>
    </reaction>
</comment>
<dbReference type="PANTHER" id="PTHR23359">
    <property type="entry name" value="NUCLEOTIDE KINASE"/>
    <property type="match status" value="1"/>
</dbReference>
<sequence>MPGVSSCPAAEKLKKAKIIFVVGGPGSGKGTQCEKIVEKYGYTHLSTGDLLRAEVSSGSERGKMLSSIMEKGQLVPLDTVLDMLRDAMMAKVESSNGFLIDGYPREVKQGEEFEQRIGQPTLLLYVDAGADTMTQRLLKRGETSGRVDDNEETIKKRLETYYQATEPVISFYEKRGIVRKVNAEGTVDTVFSQVCNYLDSLKGSLTFLWWPGAKVDVLHPFLLLMPFGSVRRKMEPSVEAVNRSWLGAMCLLECQDRYRLLFKRAQCLFPTIQSARDSVSCPAVSLELTSPDFSAATSEGWSRDVVAPAACSLRVPVRTHAGPGAHPQPCLWIPDKAQRTDSQVDSMDRGMLPLATTLLLVIYSFIPTSLAERVHCDLQPVDATRGKVTFTTSRVSEGCVAQVVNAAYEVHVLFLDFPKMSEVELTLEASKQNGTGTREVLLVLASNDRVNVKFQAPEIPLQLAYSPNLTTFSKEPEVSTTALSSVMSKKQILEWVAKKSAITSIATLDNPKSIVLQLGQVPKALPYCLPEANQDMGLTLKWQPQAPTQVQGCPLEGVTGHKEAYILRILPGAGTRPQTVDVNVELSCESGDPDAILILQGPPHVSWLIDANHNMQFLQTLKCTITGLTFWDRSCQAEESERHIVLRSTYSSCGMKVTEYEISKEVIISLLSGFPPLRKKVQCVNVNMDRFSIQLGFYLSPHFLQESSTIKLGQQGFVQVSMSPSTSEVTVQLDSCHLDLGPERDMVELIQSQEAKGSYVSLLSPSPYGDPRFSFLFHVYMVPTPTVGTLSCKVALKPNTSSKEVSKTISMRLNIESPDLSCKGLNLSSVLGITFGAFLIGALLTAALWYIYSHTRAPSKREPVVAVAAPASSESSSTNHSIGSTQSTPCSTSSMA</sequence>
<gene>
    <name evidence="26" type="primary">AK1</name>
    <name evidence="30" type="ORF">LTLLF_177840</name>
</gene>
<evidence type="ECO:0000256" key="18">
    <source>
        <dbReference type="ARBA" id="ARBA00047390"/>
    </source>
</evidence>
<feature type="compositionally biased region" description="Low complexity" evidence="27">
    <location>
        <begin position="868"/>
        <end position="877"/>
    </location>
</feature>
<dbReference type="GO" id="GO:0004017">
    <property type="term" value="F:AMP kinase activity"/>
    <property type="evidence" value="ECO:0007669"/>
    <property type="project" value="UniProtKB-UniRule"/>
</dbReference>
<evidence type="ECO:0000256" key="25">
    <source>
        <dbReference type="ARBA" id="ARBA00048851"/>
    </source>
</evidence>
<dbReference type="NCBIfam" id="TIGR01360">
    <property type="entry name" value="aden_kin_iso1"/>
    <property type="match status" value="1"/>
</dbReference>
<keyword evidence="7 26" id="KW-0808">Transferase</keyword>
<dbReference type="CDD" id="cd01428">
    <property type="entry name" value="ADK"/>
    <property type="match status" value="1"/>
</dbReference>
<dbReference type="Proteomes" id="UP000710432">
    <property type="component" value="Unassembled WGS sequence"/>
</dbReference>
<evidence type="ECO:0000256" key="3">
    <source>
        <dbReference type="ARBA" id="ARBA00000937"/>
    </source>
</evidence>
<feature type="compositionally biased region" description="Polar residues" evidence="27">
    <location>
        <begin position="878"/>
        <end position="896"/>
    </location>
</feature>
<feature type="binding site" evidence="26">
    <location>
        <position position="140"/>
    </location>
    <ligand>
        <name>ATP</name>
        <dbReference type="ChEBI" id="CHEBI:30616"/>
    </ligand>
</feature>
<dbReference type="Pfam" id="PF26060">
    <property type="entry name" value="TGFBR3_N"/>
    <property type="match status" value="1"/>
</dbReference>
<dbReference type="Gene3D" id="3.40.50.300">
    <property type="entry name" value="P-loop containing nucleotide triphosphate hydrolases"/>
    <property type="match status" value="1"/>
</dbReference>
<dbReference type="GO" id="GO:0005737">
    <property type="term" value="C:cytoplasm"/>
    <property type="evidence" value="ECO:0007669"/>
    <property type="project" value="UniProtKB-SubCell"/>
</dbReference>
<dbReference type="GO" id="GO:0006172">
    <property type="term" value="P:ADP biosynthetic process"/>
    <property type="evidence" value="ECO:0007669"/>
    <property type="project" value="UniProtKB-UniRule"/>
</dbReference>
<evidence type="ECO:0000256" key="17">
    <source>
        <dbReference type="ARBA" id="ARBA00045177"/>
    </source>
</evidence>
<dbReference type="FunFam" id="3.40.50.300:FF:000315">
    <property type="entry name" value="Adenylate kinase 1"/>
    <property type="match status" value="1"/>
</dbReference>
<proteinExistence type="inferred from homology"/>
<dbReference type="SUPFAM" id="SSF52540">
    <property type="entry name" value="P-loop containing nucleoside triphosphate hydrolases"/>
    <property type="match status" value="1"/>
</dbReference>
<dbReference type="EC" id="2.7.4.3" evidence="26"/>
<comment type="caution">
    <text evidence="30">The sequence shown here is derived from an EMBL/GenBank/DDBJ whole genome shotgun (WGS) entry which is preliminary data.</text>
</comment>
<dbReference type="AlphaFoldDB" id="A0A8J6KWD4"/>
<comment type="subcellular location">
    <subcellularLocation>
        <location evidence="4 26">Cytoplasm</location>
    </subcellularLocation>
</comment>
<evidence type="ECO:0000313" key="31">
    <source>
        <dbReference type="Proteomes" id="UP000710432"/>
    </source>
</evidence>
<feature type="binding site" evidence="26">
    <location>
        <position position="109"/>
    </location>
    <ligand>
        <name>AMP</name>
        <dbReference type="ChEBI" id="CHEBI:456215"/>
    </ligand>
</feature>
<feature type="region of interest" description="NMPbind" evidence="26">
    <location>
        <begin position="46"/>
        <end position="75"/>
    </location>
</feature>
<evidence type="ECO:0000256" key="28">
    <source>
        <dbReference type="SAM" id="Phobius"/>
    </source>
</evidence>
<evidence type="ECO:0000256" key="21">
    <source>
        <dbReference type="ARBA" id="ARBA00048564"/>
    </source>
</evidence>
<comment type="domain">
    <text evidence="26">Consists of three domains, a large central CORE domain and two small peripheral domains, NMPbind and LID, which undergo movements during catalysis. The LID domain closes over the site of phosphoryl transfer upon ATP binding. Assembling and dissambling the active center during each catalytic cycle provides an effective means to prevent ATP hydrolysis.</text>
</comment>
<dbReference type="InterPro" id="IPR028582">
    <property type="entry name" value="AK1"/>
</dbReference>
<dbReference type="InterPro" id="IPR058899">
    <property type="entry name" value="TGFBR3/Endoglin-like_N"/>
</dbReference>
<feature type="binding site" evidence="26">
    <location>
        <begin position="73"/>
        <end position="75"/>
    </location>
    <ligand>
        <name>AMP</name>
        <dbReference type="ChEBI" id="CHEBI:456215"/>
    </ligand>
</feature>
<keyword evidence="28" id="KW-1133">Transmembrane helix</keyword>
<feature type="binding site" evidence="26">
    <location>
        <position position="47"/>
    </location>
    <ligand>
        <name>AMP</name>
        <dbReference type="ChEBI" id="CHEBI:456215"/>
    </ligand>
</feature>
<evidence type="ECO:0000259" key="29">
    <source>
        <dbReference type="Pfam" id="PF26060"/>
    </source>
</evidence>
<comment type="catalytic activity">
    <reaction evidence="16">
        <text>CDP + GTP = CTP + GDP</text>
        <dbReference type="Rhea" id="RHEA:79859"/>
        <dbReference type="ChEBI" id="CHEBI:37563"/>
        <dbReference type="ChEBI" id="CHEBI:37565"/>
        <dbReference type="ChEBI" id="CHEBI:58069"/>
        <dbReference type="ChEBI" id="CHEBI:58189"/>
    </reaction>
</comment>
<feature type="binding site" evidence="26">
    <location>
        <begin position="102"/>
        <end position="105"/>
    </location>
    <ligand>
        <name>AMP</name>
        <dbReference type="ChEBI" id="CHEBI:456215"/>
    </ligand>
</feature>
<evidence type="ECO:0000256" key="20">
    <source>
        <dbReference type="ARBA" id="ARBA00047801"/>
    </source>
</evidence>
<comment type="similarity">
    <text evidence="26">Belongs to the adenylate kinase family. AK1 subfamily.</text>
</comment>
<keyword evidence="28" id="KW-0812">Transmembrane</keyword>
<comment type="catalytic activity">
    <reaction evidence="22">
        <text>dTDP + GTP = dTTP + GDP</text>
        <dbReference type="Rhea" id="RHEA:79867"/>
        <dbReference type="ChEBI" id="CHEBI:37565"/>
        <dbReference type="ChEBI" id="CHEBI:37568"/>
        <dbReference type="ChEBI" id="CHEBI:58189"/>
        <dbReference type="ChEBI" id="CHEBI:58369"/>
    </reaction>
</comment>
<evidence type="ECO:0000256" key="19">
    <source>
        <dbReference type="ARBA" id="ARBA00047439"/>
    </source>
</evidence>
<dbReference type="HAMAP" id="MF_00235">
    <property type="entry name" value="Adenylate_kinase_Adk"/>
    <property type="match status" value="1"/>
</dbReference>
<dbReference type="EC" id="2.7.4.6" evidence="26"/>
<comment type="catalytic activity">
    <reaction evidence="18">
        <text>UDP + ATP = UTP + ADP</text>
        <dbReference type="Rhea" id="RHEA:25098"/>
        <dbReference type="ChEBI" id="CHEBI:30616"/>
        <dbReference type="ChEBI" id="CHEBI:46398"/>
        <dbReference type="ChEBI" id="CHEBI:58223"/>
        <dbReference type="ChEBI" id="CHEBI:456216"/>
        <dbReference type="EC" id="2.7.4.6"/>
    </reaction>
</comment>
<evidence type="ECO:0000256" key="10">
    <source>
        <dbReference type="ARBA" id="ARBA00022840"/>
    </source>
</evidence>
<evidence type="ECO:0000256" key="6">
    <source>
        <dbReference type="ARBA" id="ARBA00022490"/>
    </source>
</evidence>
<comment type="catalytic activity">
    <reaction evidence="25">
        <text>thiamine diphosphate + ADP = thiamine triphosphate + AMP</text>
        <dbReference type="Rhea" id="RHEA:69180"/>
        <dbReference type="ChEBI" id="CHEBI:58937"/>
        <dbReference type="ChEBI" id="CHEBI:58938"/>
        <dbReference type="ChEBI" id="CHEBI:456215"/>
        <dbReference type="ChEBI" id="CHEBI:456216"/>
    </reaction>
</comment>
<dbReference type="GO" id="GO:0005524">
    <property type="term" value="F:ATP binding"/>
    <property type="evidence" value="ECO:0007669"/>
    <property type="project" value="UniProtKB-KW"/>
</dbReference>
<protein>
    <recommendedName>
        <fullName evidence="26">Adenylate kinase isoenzyme 1</fullName>
        <shortName evidence="26">AK 1</shortName>
        <ecNumber evidence="26">2.7.4.3</ecNumber>
        <ecNumber evidence="26">2.7.4.6</ecNumber>
    </recommendedName>
    <alternativeName>
        <fullName evidence="26">ATP-AMP transphosphorylase 1</fullName>
    </alternativeName>
    <alternativeName>
        <fullName evidence="26">ATP:AMP phosphotransferase</fullName>
    </alternativeName>
    <alternativeName>
        <fullName evidence="26">Adenylate monophosphate kinase</fullName>
    </alternativeName>
    <alternativeName>
        <fullName evidence="26">Myokinase</fullName>
    </alternativeName>
</protein>
<feature type="binding site" evidence="26">
    <location>
        <position position="157"/>
    </location>
    <ligand>
        <name>AMP</name>
        <dbReference type="ChEBI" id="CHEBI:456215"/>
    </ligand>
</feature>
<evidence type="ECO:0000256" key="5">
    <source>
        <dbReference type="ARBA" id="ARBA00011245"/>
    </source>
</evidence>
<evidence type="ECO:0000256" key="1">
    <source>
        <dbReference type="ARBA" id="ARBA00000082"/>
    </source>
</evidence>
<feature type="binding site" evidence="26">
    <location>
        <position position="185"/>
    </location>
    <ligand>
        <name>ATP</name>
        <dbReference type="ChEBI" id="CHEBI:30616"/>
    </ligand>
</feature>
<evidence type="ECO:0000256" key="9">
    <source>
        <dbReference type="ARBA" id="ARBA00022777"/>
    </source>
</evidence>
<comment type="catalytic activity">
    <reaction evidence="19">
        <text>GTP + UDP = UTP + GDP</text>
        <dbReference type="Rhea" id="RHEA:79863"/>
        <dbReference type="ChEBI" id="CHEBI:37565"/>
        <dbReference type="ChEBI" id="CHEBI:46398"/>
        <dbReference type="ChEBI" id="CHEBI:58189"/>
        <dbReference type="ChEBI" id="CHEBI:58223"/>
    </reaction>
</comment>
<keyword evidence="9 26" id="KW-0418">Kinase</keyword>
<evidence type="ECO:0000256" key="26">
    <source>
        <dbReference type="HAMAP-Rule" id="MF_03171"/>
    </source>
</evidence>
<evidence type="ECO:0000256" key="16">
    <source>
        <dbReference type="ARBA" id="ARBA00045111"/>
    </source>
</evidence>
<evidence type="ECO:0000256" key="11">
    <source>
        <dbReference type="ARBA" id="ARBA00023180"/>
    </source>
</evidence>
<evidence type="ECO:0000256" key="27">
    <source>
        <dbReference type="SAM" id="MobiDB-lite"/>
    </source>
</evidence>
<comment type="catalytic activity">
    <reaction evidence="24">
        <text>dAMP + ATP = dADP + ADP</text>
        <dbReference type="Rhea" id="RHEA:23100"/>
        <dbReference type="ChEBI" id="CHEBI:30616"/>
        <dbReference type="ChEBI" id="CHEBI:57667"/>
        <dbReference type="ChEBI" id="CHEBI:58245"/>
        <dbReference type="ChEBI" id="CHEBI:456216"/>
    </reaction>
</comment>
<dbReference type="HAMAP" id="MF_03171">
    <property type="entry name" value="Adenylate_kinase_AK1"/>
    <property type="match status" value="1"/>
</dbReference>
<keyword evidence="6 26" id="KW-0963">Cytoplasm</keyword>
<dbReference type="InterPro" id="IPR033690">
    <property type="entry name" value="Adenylat_kinase_CS"/>
</dbReference>
<reference evidence="30" key="1">
    <citation type="submission" date="2020-03" db="EMBL/GenBank/DDBJ databases">
        <title>Studies in the Genomics of Life Span.</title>
        <authorList>
            <person name="Glass D."/>
        </authorList>
    </citation>
    <scope>NUCLEOTIDE SEQUENCE</scope>
    <source>
        <strain evidence="30">LTLLF</strain>
        <tissue evidence="30">Muscle</tissue>
    </source>
</reference>
<evidence type="ECO:0000256" key="22">
    <source>
        <dbReference type="ARBA" id="ARBA00048620"/>
    </source>
</evidence>
<comment type="function">
    <text evidence="17">Catalyzes the reversible transfer of the terminal phosphate group between ATP and AMP. Also displays broad nucleoside diphosphate kinase activity. Plays an important role in cellular energy homeostasis and in adenine nucleotide metabolism. Also catalyzes at a very low rate the synthesis of thiamine triphosphate (ThTP) from thiamine diphosphate (ThDP) and ADP.</text>
</comment>
<evidence type="ECO:0000256" key="2">
    <source>
        <dbReference type="ARBA" id="ARBA00000582"/>
    </source>
</evidence>
<feature type="domain" description="TGFBR3/Endoglin-like N-terminal" evidence="29">
    <location>
        <begin position="391"/>
        <end position="543"/>
    </location>
</feature>
<feature type="region of interest" description="LID" evidence="26">
    <location>
        <begin position="139"/>
        <end position="149"/>
    </location>
</feature>
<dbReference type="GO" id="GO:0046034">
    <property type="term" value="P:ATP metabolic process"/>
    <property type="evidence" value="ECO:0007669"/>
    <property type="project" value="UniProtKB-UniRule"/>
</dbReference>
<evidence type="ECO:0000256" key="4">
    <source>
        <dbReference type="ARBA" id="ARBA00004496"/>
    </source>
</evidence>
<dbReference type="InterPro" id="IPR027417">
    <property type="entry name" value="P-loop_NTPase"/>
</dbReference>
<keyword evidence="28" id="KW-0472">Membrane</keyword>
<evidence type="ECO:0000256" key="7">
    <source>
        <dbReference type="ARBA" id="ARBA00022679"/>
    </source>
</evidence>
<evidence type="ECO:0000256" key="8">
    <source>
        <dbReference type="ARBA" id="ARBA00022741"/>
    </source>
</evidence>
<evidence type="ECO:0000256" key="14">
    <source>
        <dbReference type="ARBA" id="ARBA00045096"/>
    </source>
</evidence>
<evidence type="ECO:0000256" key="23">
    <source>
        <dbReference type="ARBA" id="ARBA00048759"/>
    </source>
</evidence>
<evidence type="ECO:0000256" key="12">
    <source>
        <dbReference type="ARBA" id="ARBA00045073"/>
    </source>
</evidence>
<name>A0A8J6KWD4_MICOH</name>
<feature type="binding site" evidence="26">
    <location>
        <position position="146"/>
    </location>
    <ligand>
        <name>AMP</name>
        <dbReference type="ChEBI" id="CHEBI:456215"/>
    </ligand>
</feature>
<feature type="transmembrane region" description="Helical" evidence="28">
    <location>
        <begin position="830"/>
        <end position="852"/>
    </location>
</feature>
<keyword evidence="8 26" id="KW-0547">Nucleotide-binding</keyword>
<accession>A0A8J6KWD4</accession>
<keyword evidence="10 26" id="KW-0067">ATP-binding</keyword>
<dbReference type="EMBL" id="JAATJU010024600">
    <property type="protein sequence ID" value="KAH0505222.1"/>
    <property type="molecule type" value="Genomic_DNA"/>
</dbReference>
<comment type="subunit">
    <text evidence="5 26">Monomer.</text>
</comment>
<comment type="catalytic activity">
    <reaction evidence="14">
        <text>a ribonucleoside 5'-phosphate + ATP = a ribonucleoside 5'-diphosphate + ADP</text>
        <dbReference type="Rhea" id="RHEA:24036"/>
        <dbReference type="ChEBI" id="CHEBI:30616"/>
        <dbReference type="ChEBI" id="CHEBI:57930"/>
        <dbReference type="ChEBI" id="CHEBI:58043"/>
        <dbReference type="ChEBI" id="CHEBI:456216"/>
        <dbReference type="EC" id="2.7.4.4"/>
    </reaction>
</comment>
<dbReference type="InterPro" id="IPR006267">
    <property type="entry name" value="AK1/5"/>
</dbReference>
<comment type="catalytic activity">
    <reaction evidence="1 26">
        <text>a 2'-deoxyribonucleoside 5'-diphosphate + ATP = a 2'-deoxyribonucleoside 5'-triphosphate + ADP</text>
        <dbReference type="Rhea" id="RHEA:44640"/>
        <dbReference type="ChEBI" id="CHEBI:30616"/>
        <dbReference type="ChEBI" id="CHEBI:61560"/>
        <dbReference type="ChEBI" id="CHEBI:73316"/>
        <dbReference type="ChEBI" id="CHEBI:456216"/>
        <dbReference type="EC" id="2.7.4.6"/>
    </reaction>
</comment>
<dbReference type="PROSITE" id="PS00113">
    <property type="entry name" value="ADENYLATE_KINASE"/>
    <property type="match status" value="1"/>
</dbReference>
<comment type="caution">
    <text evidence="26">Lacks conserved residue(s) required for the propagation of feature annotation.</text>
</comment>
<comment type="catalytic activity">
    <reaction evidence="15">
        <text>dAMP + dATP = 2 dADP</text>
        <dbReference type="Rhea" id="RHEA:78311"/>
        <dbReference type="ChEBI" id="CHEBI:57667"/>
        <dbReference type="ChEBI" id="CHEBI:58245"/>
        <dbReference type="ChEBI" id="CHEBI:61404"/>
    </reaction>
</comment>
<comment type="catalytic activity">
    <reaction evidence="20">
        <text>dATP + AMP = dADP + ADP</text>
        <dbReference type="Rhea" id="RHEA:79899"/>
        <dbReference type="ChEBI" id="CHEBI:57667"/>
        <dbReference type="ChEBI" id="CHEBI:61404"/>
        <dbReference type="ChEBI" id="CHEBI:456215"/>
        <dbReference type="ChEBI" id="CHEBI:456216"/>
    </reaction>
</comment>
<dbReference type="GO" id="GO:0046033">
    <property type="term" value="P:AMP metabolic process"/>
    <property type="evidence" value="ECO:0007669"/>
    <property type="project" value="UniProtKB-UniRule"/>
</dbReference>
<organism evidence="30 31">
    <name type="scientific">Microtus ochrogaster</name>
    <name type="common">Prairie vole</name>
    <dbReference type="NCBI Taxonomy" id="79684"/>
    <lineage>
        <taxon>Eukaryota</taxon>
        <taxon>Metazoa</taxon>
        <taxon>Chordata</taxon>
        <taxon>Craniata</taxon>
        <taxon>Vertebrata</taxon>
        <taxon>Euteleostomi</taxon>
        <taxon>Mammalia</taxon>
        <taxon>Eutheria</taxon>
        <taxon>Euarchontoglires</taxon>
        <taxon>Glires</taxon>
        <taxon>Rodentia</taxon>
        <taxon>Myomorpha</taxon>
        <taxon>Muroidea</taxon>
        <taxon>Cricetidae</taxon>
        <taxon>Arvicolinae</taxon>
        <taxon>Microtus</taxon>
    </lineage>
</organism>
<comment type="catalytic activity">
    <reaction evidence="21">
        <text>GDP + ATP = GTP + ADP</text>
        <dbReference type="Rhea" id="RHEA:27686"/>
        <dbReference type="ChEBI" id="CHEBI:30616"/>
        <dbReference type="ChEBI" id="CHEBI:37565"/>
        <dbReference type="ChEBI" id="CHEBI:58189"/>
        <dbReference type="ChEBI" id="CHEBI:456216"/>
        <dbReference type="EC" id="2.7.4.6"/>
    </reaction>
</comment>
<comment type="catalytic activity">
    <reaction evidence="13">
        <text>dCDP + GTP = dCTP + GDP</text>
        <dbReference type="Rhea" id="RHEA:79875"/>
        <dbReference type="ChEBI" id="CHEBI:37565"/>
        <dbReference type="ChEBI" id="CHEBI:58189"/>
        <dbReference type="ChEBI" id="CHEBI:58593"/>
        <dbReference type="ChEBI" id="CHEBI:61481"/>
    </reaction>
</comment>